<evidence type="ECO:0000313" key="18">
    <source>
        <dbReference type="EMBL" id="CAI0550253.1"/>
    </source>
</evidence>
<reference evidence="18" key="1">
    <citation type="submission" date="2022-08" db="EMBL/GenBank/DDBJ databases">
        <authorList>
            <person name="Gutierrez-Valencia J."/>
        </authorList>
    </citation>
    <scope>NUCLEOTIDE SEQUENCE</scope>
</reference>
<evidence type="ECO:0000256" key="1">
    <source>
        <dbReference type="ARBA" id="ARBA00006835"/>
    </source>
</evidence>
<evidence type="ECO:0000256" key="6">
    <source>
        <dbReference type="ARBA" id="ARBA00022723"/>
    </source>
</evidence>
<dbReference type="AlphaFoldDB" id="A0AAV0QYD9"/>
<dbReference type="Pfam" id="PF04565">
    <property type="entry name" value="RNA_pol_Rpb2_3"/>
    <property type="match status" value="1"/>
</dbReference>
<dbReference type="Pfam" id="PF04567">
    <property type="entry name" value="RNA_pol_Rpb2_5"/>
    <property type="match status" value="1"/>
</dbReference>
<keyword evidence="5" id="KW-0548">Nucleotidyltransferase</keyword>
<dbReference type="GO" id="GO:0006351">
    <property type="term" value="P:DNA-templated transcription"/>
    <property type="evidence" value="ECO:0007669"/>
    <property type="project" value="InterPro"/>
</dbReference>
<feature type="domain" description="RNA polymerase Rpb2" evidence="13">
    <location>
        <begin position="186"/>
        <end position="377"/>
    </location>
</feature>
<organism evidence="18 19">
    <name type="scientific">Linum tenue</name>
    <dbReference type="NCBI Taxonomy" id="586396"/>
    <lineage>
        <taxon>Eukaryota</taxon>
        <taxon>Viridiplantae</taxon>
        <taxon>Streptophyta</taxon>
        <taxon>Embryophyta</taxon>
        <taxon>Tracheophyta</taxon>
        <taxon>Spermatophyta</taxon>
        <taxon>Magnoliopsida</taxon>
        <taxon>eudicotyledons</taxon>
        <taxon>Gunneridae</taxon>
        <taxon>Pentapetalae</taxon>
        <taxon>rosids</taxon>
        <taxon>fabids</taxon>
        <taxon>Malpighiales</taxon>
        <taxon>Linaceae</taxon>
        <taxon>Linum</taxon>
    </lineage>
</organism>
<dbReference type="InterPro" id="IPR037033">
    <property type="entry name" value="DNA-dir_RNAP_su2_hyb_sf"/>
</dbReference>
<evidence type="ECO:0000313" key="19">
    <source>
        <dbReference type="Proteomes" id="UP001154282"/>
    </source>
</evidence>
<gene>
    <name evidence="18" type="ORF">LITE_LOCUS45479</name>
</gene>
<dbReference type="GO" id="GO:0003677">
    <property type="term" value="F:DNA binding"/>
    <property type="evidence" value="ECO:0007669"/>
    <property type="project" value="InterPro"/>
</dbReference>
<dbReference type="InterPro" id="IPR007646">
    <property type="entry name" value="RNA_pol_Rpb2_4"/>
</dbReference>
<dbReference type="InterPro" id="IPR014724">
    <property type="entry name" value="RNA_pol_RPB2_OB-fold"/>
</dbReference>
<dbReference type="NCBIfam" id="NF007175">
    <property type="entry name" value="PRK09606.1"/>
    <property type="match status" value="1"/>
</dbReference>
<dbReference type="InterPro" id="IPR007120">
    <property type="entry name" value="DNA-dir_RNAP_su2_dom"/>
</dbReference>
<dbReference type="Pfam" id="PF04566">
    <property type="entry name" value="RNA_pol_Rpb2_4"/>
    <property type="match status" value="1"/>
</dbReference>
<dbReference type="Gene3D" id="3.90.1070.20">
    <property type="match status" value="1"/>
</dbReference>
<evidence type="ECO:0000256" key="9">
    <source>
        <dbReference type="ARBA" id="ARBA00048552"/>
    </source>
</evidence>
<dbReference type="Gene3D" id="3.90.1800.10">
    <property type="entry name" value="RNA polymerase alpha subunit dimerisation domain"/>
    <property type="match status" value="1"/>
</dbReference>
<keyword evidence="8" id="KW-0804">Transcription</keyword>
<dbReference type="Pfam" id="PF04561">
    <property type="entry name" value="RNA_pol_Rpb2_2"/>
    <property type="match status" value="1"/>
</dbReference>
<proteinExistence type="inferred from homology"/>
<evidence type="ECO:0000259" key="14">
    <source>
        <dbReference type="Pfam" id="PF04563"/>
    </source>
</evidence>
<comment type="caution">
    <text evidence="18">The sequence shown here is derived from an EMBL/GenBank/DDBJ whole genome shotgun (WGS) entry which is preliminary data.</text>
</comment>
<dbReference type="InterPro" id="IPR007647">
    <property type="entry name" value="RNA_pol_Rpb2_5"/>
</dbReference>
<dbReference type="SUPFAM" id="SSF64484">
    <property type="entry name" value="beta and beta-prime subunits of DNA dependent RNA-polymerase"/>
    <property type="match status" value="1"/>
</dbReference>
<dbReference type="Gene3D" id="3.90.1110.10">
    <property type="entry name" value="RNA polymerase Rpb2, domain 2"/>
    <property type="match status" value="1"/>
</dbReference>
<dbReference type="InterPro" id="IPR007642">
    <property type="entry name" value="RNA_pol_Rpb2_2"/>
</dbReference>
<dbReference type="GO" id="GO:0003899">
    <property type="term" value="F:DNA-directed RNA polymerase activity"/>
    <property type="evidence" value="ECO:0007669"/>
    <property type="project" value="UniProtKB-EC"/>
</dbReference>
<dbReference type="Pfam" id="PF04563">
    <property type="entry name" value="RNA_pol_Rpb2_1"/>
    <property type="match status" value="1"/>
</dbReference>
<dbReference type="InterPro" id="IPR037034">
    <property type="entry name" value="RNA_pol_Rpb2_2_sf"/>
</dbReference>
<dbReference type="InterPro" id="IPR015712">
    <property type="entry name" value="DNA-dir_RNA_pol_su2"/>
</dbReference>
<keyword evidence="6" id="KW-0479">Metal-binding</keyword>
<dbReference type="Proteomes" id="UP001154282">
    <property type="component" value="Unassembled WGS sequence"/>
</dbReference>
<feature type="domain" description="RNA polymerase Rpb2" evidence="12">
    <location>
        <begin position="1062"/>
        <end position="1159"/>
    </location>
</feature>
<evidence type="ECO:0000259" key="12">
    <source>
        <dbReference type="Pfam" id="PF04560"/>
    </source>
</evidence>
<evidence type="ECO:0000256" key="7">
    <source>
        <dbReference type="ARBA" id="ARBA00022833"/>
    </source>
</evidence>
<keyword evidence="3" id="KW-0240">DNA-directed RNA polymerase</keyword>
<evidence type="ECO:0000259" key="11">
    <source>
        <dbReference type="Pfam" id="PF00562"/>
    </source>
</evidence>
<dbReference type="CDD" id="cd00653">
    <property type="entry name" value="RNA_pol_B_RPB2"/>
    <property type="match status" value="1"/>
</dbReference>
<feature type="domain" description="RNA polymerase Rpb2" evidence="16">
    <location>
        <begin position="549"/>
        <end position="610"/>
    </location>
</feature>
<keyword evidence="4" id="KW-0808">Transferase</keyword>
<feature type="domain" description="RNA polymerase Rpb2" evidence="15">
    <location>
        <begin position="450"/>
        <end position="514"/>
    </location>
</feature>
<evidence type="ECO:0000256" key="2">
    <source>
        <dbReference type="ARBA" id="ARBA00012418"/>
    </source>
</evidence>
<evidence type="ECO:0000259" key="17">
    <source>
        <dbReference type="Pfam" id="PF04567"/>
    </source>
</evidence>
<feature type="domain" description="RNA polymerase beta subunit protrusion" evidence="14">
    <location>
        <begin position="29"/>
        <end position="425"/>
    </location>
</feature>
<evidence type="ECO:0000256" key="4">
    <source>
        <dbReference type="ARBA" id="ARBA00022679"/>
    </source>
</evidence>
<evidence type="ECO:0000259" key="13">
    <source>
        <dbReference type="Pfam" id="PF04561"/>
    </source>
</evidence>
<dbReference type="EMBL" id="CAMGYJ010000010">
    <property type="protein sequence ID" value="CAI0550253.1"/>
    <property type="molecule type" value="Genomic_DNA"/>
</dbReference>
<dbReference type="InterPro" id="IPR007645">
    <property type="entry name" value="RNA_pol_Rpb2_3"/>
</dbReference>
<evidence type="ECO:0000259" key="15">
    <source>
        <dbReference type="Pfam" id="PF04565"/>
    </source>
</evidence>
<keyword evidence="7" id="KW-0862">Zinc</keyword>
<dbReference type="EC" id="2.7.7.6" evidence="2"/>
<protein>
    <recommendedName>
        <fullName evidence="2">DNA-directed RNA polymerase</fullName>
        <ecNumber evidence="2">2.7.7.6</ecNumber>
    </recommendedName>
</protein>
<dbReference type="InterPro" id="IPR007644">
    <property type="entry name" value="RNA_pol_bsu_protrusion"/>
</dbReference>
<dbReference type="InterPro" id="IPR007641">
    <property type="entry name" value="RNA_pol_Rpb2_7"/>
</dbReference>
<dbReference type="Pfam" id="PF00562">
    <property type="entry name" value="RNA_pol_Rpb2_6"/>
    <property type="match status" value="1"/>
</dbReference>
<dbReference type="FunFam" id="3.90.1800.10:FF:000002">
    <property type="entry name" value="DNA-directed RNA polymerase subunit beta"/>
    <property type="match status" value="1"/>
</dbReference>
<dbReference type="Pfam" id="PF04560">
    <property type="entry name" value="RNA_pol_Rpb2_7"/>
    <property type="match status" value="1"/>
</dbReference>
<feature type="domain" description="RNA polymerase Rpb2" evidence="17">
    <location>
        <begin position="632"/>
        <end position="683"/>
    </location>
</feature>
<dbReference type="Gene3D" id="2.40.270.10">
    <property type="entry name" value="DNA-directed RNA polymerase, subunit 2, domain 6"/>
    <property type="match status" value="1"/>
</dbReference>
<evidence type="ECO:0000256" key="5">
    <source>
        <dbReference type="ARBA" id="ARBA00022695"/>
    </source>
</evidence>
<evidence type="ECO:0000256" key="8">
    <source>
        <dbReference type="ARBA" id="ARBA00023163"/>
    </source>
</evidence>
<evidence type="ECO:0000259" key="16">
    <source>
        <dbReference type="Pfam" id="PF04566"/>
    </source>
</evidence>
<name>A0AAV0QYD9_9ROSI</name>
<dbReference type="Gene3D" id="2.40.50.150">
    <property type="match status" value="1"/>
</dbReference>
<comment type="similarity">
    <text evidence="1 10">Belongs to the RNA polymerase beta chain family.</text>
</comment>
<sequence length="1160" mass="129793">MQLGEGNGDEDIAQEDAWVVIDAFFAEKNLVEQQLESFNTFINTTIVKIVEADYNNIKVPSHLPEQMYTIKFSNLCLSKPMMTEPDGETEVLFPQTARLRNLTYSAPLYVDVNLSACDGENITILQTLTKHYIGKVPIMLGSSVCRLNMTDGTAVTYGECEFDRGGYFVINGRDHVIIGQERMNINNVYVSKKKEPNNYSYVAEVRSRGEFHNGPATTTMFVNMLSRSGAKKGKSGQCIASTLPYIRTAIPIVIVFRALGIVADKDIVKYICYDLSDTEMIELLGPSLDEAFVIQNQEVALDYIGKRGPTVPLTKEKRIKYAKDILQKEMLPHVGVEEYQETKKAYYFGYIIRRLLLCVLGRRPEDDIHRFGNKRLDLAGPLFEEVFRMLFRRLTRDIRSYVQKCVDKRKVIDLEFAIKAKTITAGLNYALATGNWGQASAAGNRAGVSQLLNRLTFASTLSHLRRLMSPKRREGKLVTEGQLHSSQWGMICPVETPHGQACGLVKNLALMAHITVGSDADPVVAFLREQGTESLEETLPAAISQATKIFVNGVWVGIHKNPVELVARLRVEMMQGIVNSETGVVKDFRFKELRIYTDHGRCRRPLFVVERQRLLIRKQDILRLKEQQQLPFTSLVKAGLVEYLAADEEETAMICMLIDELVKARLNPEAAGSTTYTHCEIHPSLILGVCASFIPFPNHNPSPYITHQSAIGKQAMGIYATNTQFNMHSTTYDLHYPQTPLVTTRATKLLNFEKLPAGVNAIVAISSHCGYNQSDSIIMNQSSIDRGLFRSSVFRAYRDEERNIGTLIKEEFGVPNRANTMGLRHRSYEKLDDDGLTPPGTRVCGGDTLIGKTSPISGRDVQGPLMRYTRRDHSTGLPGSESGTVDRVLLTTNASGLRLVKVRVRTQRIPQIGDKFSSRHGQKATIGMIYSQEDLPWTVEGITPEIIVNPHSMPSRMSVGQLLESLLGKVAAQSGRVRDATPFTGITVDSIKEALLVSGYQKLGEDRMYQGGTGRPLESMVFMGPTYYQRLKHMVDDKIHSRARGPVQILTRQPTEGRARSGGIRFGEMERDCLISHGAANMLKERLFELSDPYRVHICQSCGLLAIANPTNRSFGCKLCKNNINIFQVSQVFCVHTPYSFKLLVQELMAMCISPRLLLQ</sequence>
<evidence type="ECO:0000256" key="10">
    <source>
        <dbReference type="RuleBase" id="RU000434"/>
    </source>
</evidence>
<dbReference type="GO" id="GO:0032549">
    <property type="term" value="F:ribonucleoside binding"/>
    <property type="evidence" value="ECO:0007669"/>
    <property type="project" value="InterPro"/>
</dbReference>
<dbReference type="GO" id="GO:0000428">
    <property type="term" value="C:DNA-directed RNA polymerase complex"/>
    <property type="evidence" value="ECO:0007669"/>
    <property type="project" value="UniProtKB-KW"/>
</dbReference>
<accession>A0AAV0QYD9</accession>
<evidence type="ECO:0000256" key="3">
    <source>
        <dbReference type="ARBA" id="ARBA00022478"/>
    </source>
</evidence>
<comment type="catalytic activity">
    <reaction evidence="9">
        <text>RNA(n) + a ribonucleoside 5'-triphosphate = RNA(n+1) + diphosphate</text>
        <dbReference type="Rhea" id="RHEA:21248"/>
        <dbReference type="Rhea" id="RHEA-COMP:14527"/>
        <dbReference type="Rhea" id="RHEA-COMP:17342"/>
        <dbReference type="ChEBI" id="CHEBI:33019"/>
        <dbReference type="ChEBI" id="CHEBI:61557"/>
        <dbReference type="ChEBI" id="CHEBI:140395"/>
        <dbReference type="EC" id="2.7.7.6"/>
    </reaction>
</comment>
<dbReference type="PANTHER" id="PTHR20856">
    <property type="entry name" value="DNA-DIRECTED RNA POLYMERASE I SUBUNIT 2"/>
    <property type="match status" value="1"/>
</dbReference>
<dbReference type="FunFam" id="3.90.1110.10:FF:000005">
    <property type="entry name" value="DNA-directed RNA polymerase subunit beta"/>
    <property type="match status" value="1"/>
</dbReference>
<dbReference type="GO" id="GO:0046872">
    <property type="term" value="F:metal ion binding"/>
    <property type="evidence" value="ECO:0007669"/>
    <property type="project" value="UniProtKB-KW"/>
</dbReference>
<keyword evidence="19" id="KW-1185">Reference proteome</keyword>
<feature type="domain" description="DNA-directed RNA polymerase subunit 2 hybrid-binding" evidence="11">
    <location>
        <begin position="690"/>
        <end position="1060"/>
    </location>
</feature>